<dbReference type="GO" id="GO:1904669">
    <property type="term" value="P:ATP export"/>
    <property type="evidence" value="ECO:0007669"/>
    <property type="project" value="UniProtKB-ARBA"/>
</dbReference>
<keyword evidence="10" id="KW-1185">Reference proteome</keyword>
<keyword evidence="5" id="KW-1133">Transmembrane helix</keyword>
<dbReference type="GO" id="GO:0016020">
    <property type="term" value="C:membrane"/>
    <property type="evidence" value="ECO:0007669"/>
    <property type="project" value="UniProtKB-SubCell"/>
</dbReference>
<comment type="subcellular location">
    <subcellularLocation>
        <location evidence="1">Membrane</location>
        <topology evidence="1">Multi-pass membrane protein</topology>
    </subcellularLocation>
</comment>
<evidence type="ECO:0000256" key="1">
    <source>
        <dbReference type="ARBA" id="ARBA00004141"/>
    </source>
</evidence>
<protein>
    <submittedName>
        <fullName evidence="9">Uncharacterized protein</fullName>
    </submittedName>
</protein>
<evidence type="ECO:0000256" key="8">
    <source>
        <dbReference type="ARBA" id="ARBA00023303"/>
    </source>
</evidence>
<keyword evidence="3" id="KW-0813">Transport</keyword>
<evidence type="ECO:0000256" key="6">
    <source>
        <dbReference type="ARBA" id="ARBA00023065"/>
    </source>
</evidence>
<dbReference type="Pfam" id="PF14798">
    <property type="entry name" value="Ca_hom_mod"/>
    <property type="match status" value="1"/>
</dbReference>
<keyword evidence="7" id="KW-0472">Membrane</keyword>
<keyword evidence="6" id="KW-0406">Ion transport</keyword>
<evidence type="ECO:0000256" key="2">
    <source>
        <dbReference type="ARBA" id="ARBA00008497"/>
    </source>
</evidence>
<evidence type="ECO:0000256" key="4">
    <source>
        <dbReference type="ARBA" id="ARBA00022692"/>
    </source>
</evidence>
<dbReference type="GO" id="GO:0034220">
    <property type="term" value="P:monoatomic ion transmembrane transport"/>
    <property type="evidence" value="ECO:0007669"/>
    <property type="project" value="UniProtKB-KW"/>
</dbReference>
<reference evidence="9" key="2">
    <citation type="submission" date="2025-08" db="UniProtKB">
        <authorList>
            <consortium name="Ensembl"/>
        </authorList>
    </citation>
    <scope>IDENTIFICATION</scope>
    <source>
        <strain evidence="9">Glennie</strain>
    </source>
</reference>
<evidence type="ECO:0000256" key="3">
    <source>
        <dbReference type="ARBA" id="ARBA00022448"/>
    </source>
</evidence>
<reference evidence="9" key="3">
    <citation type="submission" date="2025-09" db="UniProtKB">
        <authorList>
            <consortium name="Ensembl"/>
        </authorList>
    </citation>
    <scope>IDENTIFICATION</scope>
    <source>
        <strain evidence="9">Glennie</strain>
    </source>
</reference>
<evidence type="ECO:0000313" key="10">
    <source>
        <dbReference type="Proteomes" id="UP000002279"/>
    </source>
</evidence>
<keyword evidence="8" id="KW-0407">Ion channel</keyword>
<proteinExistence type="inferred from homology"/>
<accession>A0A6I8P4A6</accession>
<dbReference type="PANTHER" id="PTHR32261:SF5">
    <property type="entry name" value="CALCIUM HOMEOSTASIS MODULATOR PROTEIN 4"/>
    <property type="match status" value="1"/>
</dbReference>
<evidence type="ECO:0000313" key="9">
    <source>
        <dbReference type="Ensembl" id="ENSOANP00000047789.1"/>
    </source>
</evidence>
<name>A0A6I8P4A6_ORNAN</name>
<dbReference type="InterPro" id="IPR029569">
    <property type="entry name" value="CALHM"/>
</dbReference>
<evidence type="ECO:0000256" key="7">
    <source>
        <dbReference type="ARBA" id="ARBA00023136"/>
    </source>
</evidence>
<evidence type="ECO:0000256" key="5">
    <source>
        <dbReference type="ARBA" id="ARBA00022989"/>
    </source>
</evidence>
<dbReference type="PANTHER" id="PTHR32261">
    <property type="entry name" value="CALCIUM HOMEOSTASIS MODULATOR PROTEIN"/>
    <property type="match status" value="1"/>
</dbReference>
<dbReference type="Ensembl" id="ENSOANT00000060034.1">
    <property type="protein sequence ID" value="ENSOANP00000047789.1"/>
    <property type="gene ID" value="ENSOANG00000038481.1"/>
</dbReference>
<organism evidence="9 10">
    <name type="scientific">Ornithorhynchus anatinus</name>
    <name type="common">Duckbill platypus</name>
    <dbReference type="NCBI Taxonomy" id="9258"/>
    <lineage>
        <taxon>Eukaryota</taxon>
        <taxon>Metazoa</taxon>
        <taxon>Chordata</taxon>
        <taxon>Craniata</taxon>
        <taxon>Vertebrata</taxon>
        <taxon>Euteleostomi</taxon>
        <taxon>Mammalia</taxon>
        <taxon>Monotremata</taxon>
        <taxon>Ornithorhynchidae</taxon>
        <taxon>Ornithorhynchus</taxon>
    </lineage>
</organism>
<dbReference type="GeneTree" id="ENSGT01030000234610"/>
<dbReference type="InParanoid" id="A0A6I8P4A6"/>
<keyword evidence="4" id="KW-0812">Transmembrane</keyword>
<sequence length="127" mass="14349">MYGWILVMAASITVFLSYCLVRYCSPLSSRQHHYWDSLARNEQELFQEAAEQHARILVSQRIKNFFGFVPGSQTIQQIRIPTGRDWREIAGLSLVGMADHGHGPYCYLGGRDDDCEEGKAAGIELTP</sequence>
<reference evidence="9 10" key="1">
    <citation type="journal article" date="2008" name="Nature">
        <title>Genome analysis of the platypus reveals unique signatures of evolution.</title>
        <authorList>
            <person name="Warren W.C."/>
            <person name="Hillier L.W."/>
            <person name="Marshall Graves J.A."/>
            <person name="Birney E."/>
            <person name="Ponting C.P."/>
            <person name="Grutzner F."/>
            <person name="Belov K."/>
            <person name="Miller W."/>
            <person name="Clarke L."/>
            <person name="Chinwalla A.T."/>
            <person name="Yang S.P."/>
            <person name="Heger A."/>
            <person name="Locke D.P."/>
            <person name="Miethke P."/>
            <person name="Waters P.D."/>
            <person name="Veyrunes F."/>
            <person name="Fulton L."/>
            <person name="Fulton B."/>
            <person name="Graves T."/>
            <person name="Wallis J."/>
            <person name="Puente X.S."/>
            <person name="Lopez-Otin C."/>
            <person name="Ordonez G.R."/>
            <person name="Eichler E.E."/>
            <person name="Chen L."/>
            <person name="Cheng Z."/>
            <person name="Deakin J.E."/>
            <person name="Alsop A."/>
            <person name="Thompson K."/>
            <person name="Kirby P."/>
            <person name="Papenfuss A.T."/>
            <person name="Wakefield M.J."/>
            <person name="Olender T."/>
            <person name="Lancet D."/>
            <person name="Huttley G.A."/>
            <person name="Smit A.F."/>
            <person name="Pask A."/>
            <person name="Temple-Smith P."/>
            <person name="Batzer M.A."/>
            <person name="Walker J.A."/>
            <person name="Konkel M.K."/>
            <person name="Harris R.S."/>
            <person name="Whittington C.M."/>
            <person name="Wong E.S."/>
            <person name="Gemmell N.J."/>
            <person name="Buschiazzo E."/>
            <person name="Vargas Jentzsch I.M."/>
            <person name="Merkel A."/>
            <person name="Schmitz J."/>
            <person name="Zemann A."/>
            <person name="Churakov G."/>
            <person name="Kriegs J.O."/>
            <person name="Brosius J."/>
            <person name="Murchison E.P."/>
            <person name="Sachidanandam R."/>
            <person name="Smith C."/>
            <person name="Hannon G.J."/>
            <person name="Tsend-Ayush E."/>
            <person name="McMillan D."/>
            <person name="Attenborough R."/>
            <person name="Rens W."/>
            <person name="Ferguson-Smith M."/>
            <person name="Lefevre C.M."/>
            <person name="Sharp J.A."/>
            <person name="Nicholas K.R."/>
            <person name="Ray D.A."/>
            <person name="Kube M."/>
            <person name="Reinhardt R."/>
            <person name="Pringle T.H."/>
            <person name="Taylor J."/>
            <person name="Jones R.C."/>
            <person name="Nixon B."/>
            <person name="Dacheux J.L."/>
            <person name="Niwa H."/>
            <person name="Sekita Y."/>
            <person name="Huang X."/>
            <person name="Stark A."/>
            <person name="Kheradpour P."/>
            <person name="Kellis M."/>
            <person name="Flicek P."/>
            <person name="Chen Y."/>
            <person name="Webber C."/>
            <person name="Hardison R."/>
            <person name="Nelson J."/>
            <person name="Hallsworth-Pepin K."/>
            <person name="Delehaunty K."/>
            <person name="Markovic C."/>
            <person name="Minx P."/>
            <person name="Feng Y."/>
            <person name="Kremitzki C."/>
            <person name="Mitreva M."/>
            <person name="Glasscock J."/>
            <person name="Wylie T."/>
            <person name="Wohldmann P."/>
            <person name="Thiru P."/>
            <person name="Nhan M.N."/>
            <person name="Pohl C.S."/>
            <person name="Smith S.M."/>
            <person name="Hou S."/>
            <person name="Nefedov M."/>
            <person name="de Jong P.J."/>
            <person name="Renfree M.B."/>
            <person name="Mardis E.R."/>
            <person name="Wilson R.K."/>
        </authorList>
    </citation>
    <scope>NUCLEOTIDE SEQUENCE [LARGE SCALE GENOMIC DNA]</scope>
    <source>
        <strain evidence="9 10">Glennie</strain>
    </source>
</reference>
<comment type="similarity">
    <text evidence="2">Belongs to the CALHM family.</text>
</comment>
<dbReference type="Proteomes" id="UP000002279">
    <property type="component" value="Chromosome 2"/>
</dbReference>
<dbReference type="AlphaFoldDB" id="A0A6I8P4A6"/>